<evidence type="ECO:0000256" key="6">
    <source>
        <dbReference type="ARBA" id="ARBA00023033"/>
    </source>
</evidence>
<keyword evidence="6 7" id="KW-0503">Monooxygenase</keyword>
<keyword evidence="2 7" id="KW-0349">Heme</keyword>
<dbReference type="RefSeq" id="XP_005110761.1">
    <property type="nucleotide sequence ID" value="XM_005110704.1"/>
</dbReference>
<keyword evidence="4 7" id="KW-0560">Oxidoreductase</keyword>
<evidence type="ECO:0000256" key="1">
    <source>
        <dbReference type="ARBA" id="ARBA00010617"/>
    </source>
</evidence>
<proteinExistence type="inferred from homology"/>
<dbReference type="InterPro" id="IPR036396">
    <property type="entry name" value="Cyt_P450_sf"/>
</dbReference>
<reference evidence="9" key="1">
    <citation type="submission" date="2025-08" db="UniProtKB">
        <authorList>
            <consortium name="RefSeq"/>
        </authorList>
    </citation>
    <scope>IDENTIFICATION</scope>
</reference>
<evidence type="ECO:0000256" key="7">
    <source>
        <dbReference type="RuleBase" id="RU000461"/>
    </source>
</evidence>
<comment type="similarity">
    <text evidence="1 7">Belongs to the cytochrome P450 family.</text>
</comment>
<dbReference type="PROSITE" id="PS00086">
    <property type="entry name" value="CYTOCHROME_P450"/>
    <property type="match status" value="1"/>
</dbReference>
<evidence type="ECO:0000256" key="3">
    <source>
        <dbReference type="ARBA" id="ARBA00022723"/>
    </source>
</evidence>
<evidence type="ECO:0000313" key="9">
    <source>
        <dbReference type="RefSeq" id="XP_005110761.1"/>
    </source>
</evidence>
<dbReference type="SUPFAM" id="SSF48264">
    <property type="entry name" value="Cytochrome P450"/>
    <property type="match status" value="1"/>
</dbReference>
<dbReference type="PRINTS" id="PR00385">
    <property type="entry name" value="P450"/>
</dbReference>
<dbReference type="GeneID" id="101855451"/>
<dbReference type="InterPro" id="IPR001128">
    <property type="entry name" value="Cyt_P450"/>
</dbReference>
<evidence type="ECO:0000256" key="5">
    <source>
        <dbReference type="ARBA" id="ARBA00023004"/>
    </source>
</evidence>
<name>A0ABM0K7Q8_APLCA</name>
<dbReference type="Gene3D" id="1.10.630.10">
    <property type="entry name" value="Cytochrome P450"/>
    <property type="match status" value="1"/>
</dbReference>
<protein>
    <submittedName>
        <fullName evidence="9">Steroid 17-alpha-hydroxylase/17,20 lyase-like</fullName>
    </submittedName>
</protein>
<dbReference type="Pfam" id="PF00067">
    <property type="entry name" value="p450"/>
    <property type="match status" value="1"/>
</dbReference>
<dbReference type="PRINTS" id="PR00463">
    <property type="entry name" value="EP450I"/>
</dbReference>
<organism evidence="8 9">
    <name type="scientific">Aplysia californica</name>
    <name type="common">California sea hare</name>
    <dbReference type="NCBI Taxonomy" id="6500"/>
    <lineage>
        <taxon>Eukaryota</taxon>
        <taxon>Metazoa</taxon>
        <taxon>Spiralia</taxon>
        <taxon>Lophotrochozoa</taxon>
        <taxon>Mollusca</taxon>
        <taxon>Gastropoda</taxon>
        <taxon>Heterobranchia</taxon>
        <taxon>Euthyneura</taxon>
        <taxon>Tectipleura</taxon>
        <taxon>Aplysiida</taxon>
        <taxon>Aplysioidea</taxon>
        <taxon>Aplysiidae</taxon>
        <taxon>Aplysia</taxon>
    </lineage>
</organism>
<gene>
    <name evidence="9" type="primary">LOC101855451</name>
</gene>
<dbReference type="InterPro" id="IPR002401">
    <property type="entry name" value="Cyt_P450_E_grp-I"/>
</dbReference>
<keyword evidence="8" id="KW-1185">Reference proteome</keyword>
<evidence type="ECO:0000313" key="8">
    <source>
        <dbReference type="Proteomes" id="UP000694888"/>
    </source>
</evidence>
<keyword evidence="3 7" id="KW-0479">Metal-binding</keyword>
<evidence type="ECO:0000256" key="2">
    <source>
        <dbReference type="ARBA" id="ARBA00022617"/>
    </source>
</evidence>
<dbReference type="PANTHER" id="PTHR24289">
    <property type="entry name" value="STEROID 17-ALPHA-HYDROXYLASE/17,20 LYASE"/>
    <property type="match status" value="1"/>
</dbReference>
<dbReference type="InterPro" id="IPR017972">
    <property type="entry name" value="Cyt_P450_CS"/>
</dbReference>
<dbReference type="PANTHER" id="PTHR24289:SF1">
    <property type="entry name" value="STEROID 17-ALPHA-HYDROXYLASE_17,20 LYASE"/>
    <property type="match status" value="1"/>
</dbReference>
<keyword evidence="5 7" id="KW-0408">Iron</keyword>
<dbReference type="Proteomes" id="UP000694888">
    <property type="component" value="Unplaced"/>
</dbReference>
<evidence type="ECO:0000256" key="4">
    <source>
        <dbReference type="ARBA" id="ARBA00023002"/>
    </source>
</evidence>
<accession>A0ABM0K7Q8</accession>
<sequence>MISELLFTVVVIAIIVLSFRYTRPRKDSIPGPPFLHGLRTVFAALRDNNLHQIGEIWAKQYGDLVEVNAGMGKIVFVNDSDLVRRLLCDPENRDITNDRPPTFVGRHLCYNYKNIITANFSPELVKRRKVFHTALKFYGDGVHTFETLIQETSLDLRSQLKNYEGNVPLKNELTDFILRVVGLLLKGTHLMDTDLDIIANLVDTANKCFQFENETLMKFFPFARFIPGLKIKQLVNDFYFYRKELIDSFFLKAKEAYLQGEKSGIISELLDQQKKLEEEGQSGVLSDEVIITLILDIMAAAYLSTACTISGLFLYLIKDQNAQDRIHGEIQKVIGDITPVFEHRRHMPYTDAAILEILRISTISPFLLPHFANADLTIDGYTISKGSTLLLNSWYFHHRDDHWDQPWNFRPERFLDGSGQLVDPEHPQRRKLMVFGTGRRLCPGENFARSRLFLILVTLLQHFRFLPPSGEELPSSHPKDWTLGTVLSPGNYQCRVELRA</sequence>